<name>A0ABD1MPP5_9FABA</name>
<keyword evidence="2" id="KW-1185">Reference proteome</keyword>
<reference evidence="1 2" key="1">
    <citation type="submission" date="2024-08" db="EMBL/GenBank/DDBJ databases">
        <title>Insights into the chromosomal genome structure of Flemingia macrophylla.</title>
        <authorList>
            <person name="Ding Y."/>
            <person name="Zhao Y."/>
            <person name="Bi W."/>
            <person name="Wu M."/>
            <person name="Zhao G."/>
            <person name="Gong Y."/>
            <person name="Li W."/>
            <person name="Zhang P."/>
        </authorList>
    </citation>
    <scope>NUCLEOTIDE SEQUENCE [LARGE SCALE GENOMIC DNA]</scope>
    <source>
        <strain evidence="1">DYQJB</strain>
        <tissue evidence="1">Leaf</tissue>
    </source>
</reference>
<comment type="caution">
    <text evidence="1">The sequence shown here is derived from an EMBL/GenBank/DDBJ whole genome shotgun (WGS) entry which is preliminary data.</text>
</comment>
<dbReference type="EMBL" id="JBGMDY010000004">
    <property type="protein sequence ID" value="KAL2337782.1"/>
    <property type="molecule type" value="Genomic_DNA"/>
</dbReference>
<dbReference type="Proteomes" id="UP001603857">
    <property type="component" value="Unassembled WGS sequence"/>
</dbReference>
<protein>
    <submittedName>
        <fullName evidence="1">Uncharacterized protein</fullName>
    </submittedName>
</protein>
<organism evidence="1 2">
    <name type="scientific">Flemingia macrophylla</name>
    <dbReference type="NCBI Taxonomy" id="520843"/>
    <lineage>
        <taxon>Eukaryota</taxon>
        <taxon>Viridiplantae</taxon>
        <taxon>Streptophyta</taxon>
        <taxon>Embryophyta</taxon>
        <taxon>Tracheophyta</taxon>
        <taxon>Spermatophyta</taxon>
        <taxon>Magnoliopsida</taxon>
        <taxon>eudicotyledons</taxon>
        <taxon>Gunneridae</taxon>
        <taxon>Pentapetalae</taxon>
        <taxon>rosids</taxon>
        <taxon>fabids</taxon>
        <taxon>Fabales</taxon>
        <taxon>Fabaceae</taxon>
        <taxon>Papilionoideae</taxon>
        <taxon>50 kb inversion clade</taxon>
        <taxon>NPAAA clade</taxon>
        <taxon>indigoferoid/millettioid clade</taxon>
        <taxon>Phaseoleae</taxon>
        <taxon>Flemingia</taxon>
    </lineage>
</organism>
<sequence length="77" mass="9314">MDDKIKLKQEQEEFKAELKSMCEAALWRRSQGEFPNVEDWRFLVKFVQVLSSISMRNVMIHKLVREKVKKTERGWEN</sequence>
<evidence type="ECO:0000313" key="2">
    <source>
        <dbReference type="Proteomes" id="UP001603857"/>
    </source>
</evidence>
<gene>
    <name evidence="1" type="ORF">Fmac_012228</name>
</gene>
<proteinExistence type="predicted"/>
<evidence type="ECO:0000313" key="1">
    <source>
        <dbReference type="EMBL" id="KAL2337782.1"/>
    </source>
</evidence>
<dbReference type="AlphaFoldDB" id="A0ABD1MPP5"/>
<accession>A0ABD1MPP5</accession>